<evidence type="ECO:0000313" key="1">
    <source>
        <dbReference type="EMBL" id="QDR82632.1"/>
    </source>
</evidence>
<evidence type="ECO:0000313" key="2">
    <source>
        <dbReference type="Proteomes" id="UP000320776"/>
    </source>
</evidence>
<dbReference type="AlphaFoldDB" id="A0A517DZ55"/>
<sequence>MFFTVHIYNEVKLLLDERREFMKIGLVRHFRVDCSHKYLMTDEEFREWVGLYDCAAIMPEGMPVNTSDWEKCYCSDFHEQ</sequence>
<protein>
    <submittedName>
        <fullName evidence="1">Uncharacterized protein</fullName>
    </submittedName>
</protein>
<name>A0A517DZ55_9FIRM</name>
<gene>
    <name evidence="1" type="ORF">SPTER_40610</name>
</gene>
<reference evidence="1 2" key="1">
    <citation type="submission" date="2019-02" db="EMBL/GenBank/DDBJ databases">
        <title>Closed genome of Sporomusa termitida DSM 4440.</title>
        <authorList>
            <person name="Poehlein A."/>
            <person name="Daniel R."/>
        </authorList>
    </citation>
    <scope>NUCLEOTIDE SEQUENCE [LARGE SCALE GENOMIC DNA]</scope>
    <source>
        <strain evidence="1 2">DSM 4440</strain>
    </source>
</reference>
<keyword evidence="2" id="KW-1185">Reference proteome</keyword>
<organism evidence="1 2">
    <name type="scientific">Sporomusa termitida</name>
    <dbReference type="NCBI Taxonomy" id="2377"/>
    <lineage>
        <taxon>Bacteria</taxon>
        <taxon>Bacillati</taxon>
        <taxon>Bacillota</taxon>
        <taxon>Negativicutes</taxon>
        <taxon>Selenomonadales</taxon>
        <taxon>Sporomusaceae</taxon>
        <taxon>Sporomusa</taxon>
    </lineage>
</organism>
<accession>A0A517DZ55</accession>
<dbReference type="EMBL" id="CP036259">
    <property type="protein sequence ID" value="QDR82632.1"/>
    <property type="molecule type" value="Genomic_DNA"/>
</dbReference>
<dbReference type="KEGG" id="sted:SPTER_40610"/>
<proteinExistence type="predicted"/>
<dbReference type="Proteomes" id="UP000320776">
    <property type="component" value="Chromosome"/>
</dbReference>